<name>A0A4R5D6Z5_9ACTN</name>
<evidence type="ECO:0000313" key="2">
    <source>
        <dbReference type="EMBL" id="TDE09249.1"/>
    </source>
</evidence>
<sequence length="101" mass="11066">MDAAIRDRDSRRGAAEAEASSIMVTDTTALAAEMRYRSAVVISAELRRLAGRARGLSETDLDILETALTDLAERLILAPLRACPYRADQFRRLFDVAEAGP</sequence>
<feature type="region of interest" description="Disordered" evidence="1">
    <location>
        <begin position="1"/>
        <end position="20"/>
    </location>
</feature>
<dbReference type="EMBL" id="SMKZ01000019">
    <property type="protein sequence ID" value="TDE09249.1"/>
    <property type="molecule type" value="Genomic_DNA"/>
</dbReference>
<feature type="compositionally biased region" description="Basic and acidic residues" evidence="1">
    <location>
        <begin position="1"/>
        <end position="15"/>
    </location>
</feature>
<evidence type="ECO:0000313" key="3">
    <source>
        <dbReference type="Proteomes" id="UP000294739"/>
    </source>
</evidence>
<reference evidence="2 3" key="1">
    <citation type="submission" date="2019-03" db="EMBL/GenBank/DDBJ databases">
        <title>Draft genome sequences of novel Actinobacteria.</title>
        <authorList>
            <person name="Sahin N."/>
            <person name="Ay H."/>
            <person name="Saygin H."/>
        </authorList>
    </citation>
    <scope>NUCLEOTIDE SEQUENCE [LARGE SCALE GENOMIC DNA]</scope>
    <source>
        <strain evidence="2 3">5K138</strain>
    </source>
</reference>
<evidence type="ECO:0000256" key="1">
    <source>
        <dbReference type="SAM" id="MobiDB-lite"/>
    </source>
</evidence>
<keyword evidence="3" id="KW-1185">Reference proteome</keyword>
<organism evidence="2 3">
    <name type="scientific">Jiangella asiatica</name>
    <dbReference type="NCBI Taxonomy" id="2530372"/>
    <lineage>
        <taxon>Bacteria</taxon>
        <taxon>Bacillati</taxon>
        <taxon>Actinomycetota</taxon>
        <taxon>Actinomycetes</taxon>
        <taxon>Jiangellales</taxon>
        <taxon>Jiangellaceae</taxon>
        <taxon>Jiangella</taxon>
    </lineage>
</organism>
<dbReference type="AlphaFoldDB" id="A0A4R5D6Z5"/>
<dbReference type="RefSeq" id="WP_131895703.1">
    <property type="nucleotide sequence ID" value="NZ_SMKZ01000019.1"/>
</dbReference>
<protein>
    <recommendedName>
        <fullName evidence="4">Tetrapyrrole biosynthesis glutamyl-tRNA reductase dimerisation domain-containing protein</fullName>
    </recommendedName>
</protein>
<accession>A0A4R5D6Z5</accession>
<proteinExistence type="predicted"/>
<evidence type="ECO:0008006" key="4">
    <source>
        <dbReference type="Google" id="ProtNLM"/>
    </source>
</evidence>
<dbReference type="Proteomes" id="UP000294739">
    <property type="component" value="Unassembled WGS sequence"/>
</dbReference>
<dbReference type="InParanoid" id="A0A4R5D6Z5"/>
<gene>
    <name evidence="2" type="ORF">E1269_14585</name>
</gene>
<comment type="caution">
    <text evidence="2">The sequence shown here is derived from an EMBL/GenBank/DDBJ whole genome shotgun (WGS) entry which is preliminary data.</text>
</comment>